<feature type="domain" description="Trehalase-like N-terminal" evidence="2">
    <location>
        <begin position="14"/>
        <end position="194"/>
    </location>
</feature>
<dbReference type="Proteomes" id="UP001550628">
    <property type="component" value="Unassembled WGS sequence"/>
</dbReference>
<protein>
    <submittedName>
        <fullName evidence="3">Glycoside hydrolase family 15 protein</fullName>
    </submittedName>
</protein>
<gene>
    <name evidence="3" type="ORF">ABZ510_11075</name>
</gene>
<keyword evidence="3" id="KW-0378">Hydrolase</keyword>
<dbReference type="InterPro" id="IPR008928">
    <property type="entry name" value="6-hairpin_glycosidase_sf"/>
</dbReference>
<accession>A0ABV2WND0</accession>
<dbReference type="PANTHER" id="PTHR31616">
    <property type="entry name" value="TREHALASE"/>
    <property type="match status" value="1"/>
</dbReference>
<comment type="caution">
    <text evidence="3">The sequence shown here is derived from an EMBL/GenBank/DDBJ whole genome shotgun (WGS) entry which is preliminary data.</text>
</comment>
<name>A0ABV2WND0_9NOCA</name>
<dbReference type="PANTHER" id="PTHR31616:SF10">
    <property type="entry name" value="TREHALASE"/>
    <property type="match status" value="1"/>
</dbReference>
<dbReference type="EMBL" id="JBEYBF010000006">
    <property type="protein sequence ID" value="MEU1952394.1"/>
    <property type="molecule type" value="Genomic_DNA"/>
</dbReference>
<evidence type="ECO:0000313" key="3">
    <source>
        <dbReference type="EMBL" id="MEU1952394.1"/>
    </source>
</evidence>
<dbReference type="GO" id="GO:0016787">
    <property type="term" value="F:hydrolase activity"/>
    <property type="evidence" value="ECO:0007669"/>
    <property type="project" value="UniProtKB-KW"/>
</dbReference>
<evidence type="ECO:0000259" key="2">
    <source>
        <dbReference type="Pfam" id="PF19291"/>
    </source>
</evidence>
<dbReference type="InterPro" id="IPR045582">
    <property type="entry name" value="Trehalase-like_N"/>
</dbReference>
<evidence type="ECO:0000259" key="1">
    <source>
        <dbReference type="Pfam" id="PF00723"/>
    </source>
</evidence>
<evidence type="ECO:0000313" key="4">
    <source>
        <dbReference type="Proteomes" id="UP001550628"/>
    </source>
</evidence>
<dbReference type="Pfam" id="PF00723">
    <property type="entry name" value="Glyco_hydro_15"/>
    <property type="match status" value="1"/>
</dbReference>
<dbReference type="InterPro" id="IPR012341">
    <property type="entry name" value="6hp_glycosidase-like_sf"/>
</dbReference>
<dbReference type="Pfam" id="PF19291">
    <property type="entry name" value="TREH_N"/>
    <property type="match status" value="1"/>
</dbReference>
<dbReference type="SUPFAM" id="SSF48208">
    <property type="entry name" value="Six-hairpin glycosidases"/>
    <property type="match status" value="1"/>
</dbReference>
<reference evidence="3 4" key="1">
    <citation type="submission" date="2024-06" db="EMBL/GenBank/DDBJ databases">
        <title>The Natural Products Discovery Center: Release of the First 8490 Sequenced Strains for Exploring Actinobacteria Biosynthetic Diversity.</title>
        <authorList>
            <person name="Kalkreuter E."/>
            <person name="Kautsar S.A."/>
            <person name="Yang D."/>
            <person name="Bader C.D."/>
            <person name="Teijaro C.N."/>
            <person name="Fluegel L."/>
            <person name="Davis C.M."/>
            <person name="Simpson J.R."/>
            <person name="Lauterbach L."/>
            <person name="Steele A.D."/>
            <person name="Gui C."/>
            <person name="Meng S."/>
            <person name="Li G."/>
            <person name="Viehrig K."/>
            <person name="Ye F."/>
            <person name="Su P."/>
            <person name="Kiefer A.F."/>
            <person name="Nichols A."/>
            <person name="Cepeda A.J."/>
            <person name="Yan W."/>
            <person name="Fan B."/>
            <person name="Jiang Y."/>
            <person name="Adhikari A."/>
            <person name="Zheng C.-J."/>
            <person name="Schuster L."/>
            <person name="Cowan T.M."/>
            <person name="Smanski M.J."/>
            <person name="Chevrette M.G."/>
            <person name="De Carvalho L.P.S."/>
            <person name="Shen B."/>
        </authorList>
    </citation>
    <scope>NUCLEOTIDE SEQUENCE [LARGE SCALE GENOMIC DNA]</scope>
    <source>
        <strain evidence="3 4">NPDC019708</strain>
    </source>
</reference>
<keyword evidence="4" id="KW-1185">Reference proteome</keyword>
<dbReference type="InterPro" id="IPR011613">
    <property type="entry name" value="GH15-like"/>
</dbReference>
<proteinExistence type="predicted"/>
<dbReference type="Gene3D" id="1.50.10.10">
    <property type="match status" value="1"/>
</dbReference>
<dbReference type="RefSeq" id="WP_356955508.1">
    <property type="nucleotide sequence ID" value="NZ_JBEYBD010000004.1"/>
</dbReference>
<organism evidence="3 4">
    <name type="scientific">Nocardia rhamnosiphila</name>
    <dbReference type="NCBI Taxonomy" id="426716"/>
    <lineage>
        <taxon>Bacteria</taxon>
        <taxon>Bacillati</taxon>
        <taxon>Actinomycetota</taxon>
        <taxon>Actinomycetes</taxon>
        <taxon>Mycobacteriales</taxon>
        <taxon>Nocardiaceae</taxon>
        <taxon>Nocardia</taxon>
    </lineage>
</organism>
<feature type="domain" description="GH15-like" evidence="1">
    <location>
        <begin position="242"/>
        <end position="577"/>
    </location>
</feature>
<sequence length="586" mass="63241">MNGVPVGSPHVLREYALLADGQRGALVGPRGDISWMCAPDWDSDAVFASLLGGHGMYAVAPTGPFVWGGYYESDSLIWRSRWVSGSSVIESREALAFPGWSRQAVLLRRIVAVHGDAEVEVVLAPAAGFGAHPAREPTRDHDGVWTARLGPLRLRWSGASWAAPDRGPGGPFWAGRITVPAGGHHDLVLELSAGRLPPQPPDPDFLWDETADGWRRHVPAMAPTVADRDAGHAYAVLRGMTAASGGMVAAATTSLPERADQGENYDYRYVWIRDQCLAGQAVAAAGGTRLLDDMVDFVTERLCAEGARLAPAYTVGGDPVPEPHPLDMPGYPGAEPLTGNRVCEQFQLDTFGEILLLLAAAGRGDRLSEEHRRAVQMAVSVIAEQHERPDAGIWELDNRHWTHSRLTCAAGLRAVAACSATGADAPVCSALADTLIAAASRDSLHPSGRWQRAPELRGVDAALLLPMIRGALPVDDPRYPATFDAVAAELCDDFYVYRFRHDERALEVTEGAFLFCGFTMAMAAAQLGRPVTAMRYFERNRAACGTPGLFAEEFDIRQRQLRGNLPQAFVHAMLLESAIRLAPLGK</sequence>